<dbReference type="AlphaFoldDB" id="A0A180G0X2"/>
<evidence type="ECO:0000313" key="2">
    <source>
        <dbReference type="EMBL" id="OAV86331.1"/>
    </source>
</evidence>
<accession>A0A180G0X2</accession>
<reference evidence="3" key="4">
    <citation type="submission" date="2025-05" db="UniProtKB">
        <authorList>
            <consortium name="EnsemblFungi"/>
        </authorList>
    </citation>
    <scope>IDENTIFICATION</scope>
    <source>
        <strain evidence="3">isolate 1-1 / race 1 (BBBD)</strain>
    </source>
</reference>
<dbReference type="EnsemblFungi" id="PTTG_10222-t43_1">
    <property type="protein sequence ID" value="PTTG_10222-t43_1-p1"/>
    <property type="gene ID" value="PTTG_10222"/>
</dbReference>
<name>A0A180G0X2_PUCT1</name>
<reference evidence="3 4" key="3">
    <citation type="journal article" date="2017" name="G3 (Bethesda)">
        <title>Comparative analysis highlights variable genome content of wheat rusts and divergence of the mating loci.</title>
        <authorList>
            <person name="Cuomo C.A."/>
            <person name="Bakkeren G."/>
            <person name="Khalil H.B."/>
            <person name="Panwar V."/>
            <person name="Joly D."/>
            <person name="Linning R."/>
            <person name="Sakthikumar S."/>
            <person name="Song X."/>
            <person name="Adiconis X."/>
            <person name="Fan L."/>
            <person name="Goldberg J.M."/>
            <person name="Levin J.Z."/>
            <person name="Young S."/>
            <person name="Zeng Q."/>
            <person name="Anikster Y."/>
            <person name="Bruce M."/>
            <person name="Wang M."/>
            <person name="Yin C."/>
            <person name="McCallum B."/>
            <person name="Szabo L.J."/>
            <person name="Hulbert S."/>
            <person name="Chen X."/>
            <person name="Fellers J.P."/>
        </authorList>
    </citation>
    <scope>NUCLEOTIDE SEQUENCE</scope>
    <source>
        <strain evidence="4">Isolate 1-1 / race 1 (BBBD)</strain>
        <strain evidence="3">isolate 1-1 / race 1 (BBBD)</strain>
    </source>
</reference>
<feature type="region of interest" description="Disordered" evidence="1">
    <location>
        <begin position="223"/>
        <end position="298"/>
    </location>
</feature>
<gene>
    <name evidence="2" type="ORF">PTTG_10222</name>
</gene>
<dbReference type="VEuPathDB" id="FungiDB:PTTG_10222"/>
<feature type="compositionally biased region" description="Basic and acidic residues" evidence="1">
    <location>
        <begin position="264"/>
        <end position="275"/>
    </location>
</feature>
<dbReference type="Proteomes" id="UP000005240">
    <property type="component" value="Unassembled WGS sequence"/>
</dbReference>
<evidence type="ECO:0000256" key="1">
    <source>
        <dbReference type="SAM" id="MobiDB-lite"/>
    </source>
</evidence>
<proteinExistence type="predicted"/>
<protein>
    <recommendedName>
        <fullName evidence="5">Retrotransposon gag domain-containing protein</fullName>
    </recommendedName>
</protein>
<sequence length="329" mass="36698">MDYVLPELRDLDAFMEAIEHTFANHHELEEAEAAFFAAQQGNKTIEEFNILFNSLLRPLQLDDRSQCKADDKAIDSNLVKLALIRGPWNDVVNLQVKQEIAVAVSCNLAGVTKILDPKFQPVRSSGQPAYRAPPPPPSSNPKPPDGDAMDLDEVSSAMKDAGFTYADFRQKCVDRNICIRCGGSFDDAHYQKRGCTLGRDMKMDMSEMLELWKEWGGLVRKKKAGSRRSDSKWAPENLPRNSNTSGRSRARVQSEQSKSPSPVERPDKGKKRESLAEVDGLPFKKRAPVAESQERDPVLSAEVVDVEDMSAGEVFFNTCMSQKMSSDDV</sequence>
<dbReference type="OrthoDB" id="10578340at2759"/>
<feature type="non-terminal residue" evidence="2">
    <location>
        <position position="329"/>
    </location>
</feature>
<reference evidence="2" key="1">
    <citation type="submission" date="2009-11" db="EMBL/GenBank/DDBJ databases">
        <authorList>
            <consortium name="The Broad Institute Genome Sequencing Platform"/>
            <person name="Ward D."/>
            <person name="Feldgarden M."/>
            <person name="Earl A."/>
            <person name="Young S.K."/>
            <person name="Zeng Q."/>
            <person name="Koehrsen M."/>
            <person name="Alvarado L."/>
            <person name="Berlin A."/>
            <person name="Bochicchio J."/>
            <person name="Borenstein D."/>
            <person name="Chapman S.B."/>
            <person name="Chen Z."/>
            <person name="Engels R."/>
            <person name="Freedman E."/>
            <person name="Gellesch M."/>
            <person name="Goldberg J."/>
            <person name="Griggs A."/>
            <person name="Gujja S."/>
            <person name="Heilman E."/>
            <person name="Heiman D."/>
            <person name="Hepburn T."/>
            <person name="Howarth C."/>
            <person name="Jen D."/>
            <person name="Larson L."/>
            <person name="Lewis B."/>
            <person name="Mehta T."/>
            <person name="Park D."/>
            <person name="Pearson M."/>
            <person name="Roberts A."/>
            <person name="Saif S."/>
            <person name="Shea T."/>
            <person name="Shenoy N."/>
            <person name="Sisk P."/>
            <person name="Stolte C."/>
            <person name="Sykes S."/>
            <person name="Thomson T."/>
            <person name="Walk T."/>
            <person name="White J."/>
            <person name="Yandava C."/>
            <person name="Izard J."/>
            <person name="Baranova O.V."/>
            <person name="Blanton J.M."/>
            <person name="Tanner A.C."/>
            <person name="Dewhirst F.E."/>
            <person name="Haas B."/>
            <person name="Nusbaum C."/>
            <person name="Birren B."/>
        </authorList>
    </citation>
    <scope>NUCLEOTIDE SEQUENCE [LARGE SCALE GENOMIC DNA]</scope>
    <source>
        <strain evidence="2">1-1 BBBD Race 1</strain>
    </source>
</reference>
<evidence type="ECO:0000313" key="4">
    <source>
        <dbReference type="Proteomes" id="UP000005240"/>
    </source>
</evidence>
<evidence type="ECO:0008006" key="5">
    <source>
        <dbReference type="Google" id="ProtNLM"/>
    </source>
</evidence>
<keyword evidence="4" id="KW-1185">Reference proteome</keyword>
<feature type="compositionally biased region" description="Polar residues" evidence="1">
    <location>
        <begin position="239"/>
        <end position="260"/>
    </location>
</feature>
<dbReference type="EMBL" id="ADAS02001276">
    <property type="protein sequence ID" value="OAV86331.1"/>
    <property type="molecule type" value="Genomic_DNA"/>
</dbReference>
<organism evidence="2">
    <name type="scientific">Puccinia triticina (isolate 1-1 / race 1 (BBBD))</name>
    <name type="common">Brown leaf rust fungus</name>
    <dbReference type="NCBI Taxonomy" id="630390"/>
    <lineage>
        <taxon>Eukaryota</taxon>
        <taxon>Fungi</taxon>
        <taxon>Dikarya</taxon>
        <taxon>Basidiomycota</taxon>
        <taxon>Pucciniomycotina</taxon>
        <taxon>Pucciniomycetes</taxon>
        <taxon>Pucciniales</taxon>
        <taxon>Pucciniaceae</taxon>
        <taxon>Puccinia</taxon>
    </lineage>
</organism>
<feature type="compositionally biased region" description="Pro residues" evidence="1">
    <location>
        <begin position="131"/>
        <end position="143"/>
    </location>
</feature>
<evidence type="ECO:0000313" key="3">
    <source>
        <dbReference type="EnsemblFungi" id="PTTG_10222-t43_1-p1"/>
    </source>
</evidence>
<reference evidence="2" key="2">
    <citation type="submission" date="2016-05" db="EMBL/GenBank/DDBJ databases">
        <title>Comparative analysis highlights variable genome content of wheat rusts and divergence of the mating loci.</title>
        <authorList>
            <person name="Cuomo C.A."/>
            <person name="Bakkeren G."/>
            <person name="Szabo L."/>
            <person name="Khalil H."/>
            <person name="Joly D."/>
            <person name="Goldberg J."/>
            <person name="Young S."/>
            <person name="Zeng Q."/>
            <person name="Fellers J."/>
        </authorList>
    </citation>
    <scope>NUCLEOTIDE SEQUENCE [LARGE SCALE GENOMIC DNA]</scope>
    <source>
        <strain evidence="2">1-1 BBBD Race 1</strain>
    </source>
</reference>
<feature type="region of interest" description="Disordered" evidence="1">
    <location>
        <begin position="119"/>
        <end position="151"/>
    </location>
</feature>